<keyword evidence="5" id="KW-1185">Reference proteome</keyword>
<evidence type="ECO:0000256" key="2">
    <source>
        <dbReference type="SAM" id="Phobius"/>
    </source>
</evidence>
<keyword evidence="2" id="KW-1133">Transmembrane helix</keyword>
<evidence type="ECO:0000313" key="5">
    <source>
        <dbReference type="Proteomes" id="UP001390339"/>
    </source>
</evidence>
<feature type="compositionally biased region" description="Low complexity" evidence="1">
    <location>
        <begin position="517"/>
        <end position="528"/>
    </location>
</feature>
<keyword evidence="2" id="KW-0812">Transmembrane</keyword>
<feature type="chain" id="PRO_5045248098" evidence="3">
    <location>
        <begin position="22"/>
        <end position="569"/>
    </location>
</feature>
<feature type="signal peptide" evidence="3">
    <location>
        <begin position="1"/>
        <end position="21"/>
    </location>
</feature>
<gene>
    <name evidence="4" type="ORF">PGQ11_005006</name>
</gene>
<accession>A0ABR2JAR8</accession>
<evidence type="ECO:0000313" key="4">
    <source>
        <dbReference type="EMBL" id="KAK8874492.1"/>
    </source>
</evidence>
<feature type="region of interest" description="Disordered" evidence="1">
    <location>
        <begin position="395"/>
        <end position="455"/>
    </location>
</feature>
<feature type="compositionally biased region" description="Gly residues" evidence="1">
    <location>
        <begin position="321"/>
        <end position="331"/>
    </location>
</feature>
<keyword evidence="3" id="KW-0732">Signal</keyword>
<evidence type="ECO:0000256" key="1">
    <source>
        <dbReference type="SAM" id="MobiDB-lite"/>
    </source>
</evidence>
<keyword evidence="2" id="KW-0472">Membrane</keyword>
<feature type="transmembrane region" description="Helical" evidence="2">
    <location>
        <begin position="273"/>
        <end position="295"/>
    </location>
</feature>
<evidence type="ECO:0000256" key="3">
    <source>
        <dbReference type="SAM" id="SignalP"/>
    </source>
</evidence>
<proteinExistence type="predicted"/>
<sequence>MFFNCQTALLCFLVLSPVACATHDDDEDGAVPATPAFFVDDAGAEPGFTPRYYAGGFPAYRLGGRQAAGLDCGDPTKSHSCGELGAQWESVCCSNDRYCFFGANWTAQCCSIGNKCGQCSPDQIQGNLTKTSTFDSTKALISGATNTEPVVVQTWSEQIFESRACTPRKCAASEFQCPKSLGGDCCAFGNKCLSGGLCAVGVTPPPTGPVPTANGCPSKNMFACAASLGGACCTNGQTCVVTNGVQGCEGQPTSPPGTEITYNGGGLSQGAKAGIGVGVAVVAAVIIGFVTWFCLRQRRRARSSAYRSQQHRNHQYQSVGQAGGGAAGLGIGGTTEVMSEVSAPSRTGPHRTGLVYEYFGPDAVAGPYTQQEDEFSPTTRETHGGMWDWFARRAAAPAPPSAPRAVPVQPQNPGDIAAPVELGSTDPDPHLKAMHKVQAAKTTPTPSVAPAPASTEQQAVFELWGSPGETLERSPLDEAGDQQQQQQQQLGEQGRPHSHISSNTEYRNSQENPNPHSTESGSTAAESAQNGGDGYGREDSTTAAAATENAHDGQGRKTGSGGNNHTTQV</sequence>
<feature type="compositionally biased region" description="Low complexity" evidence="1">
    <location>
        <begin position="439"/>
        <end position="455"/>
    </location>
</feature>
<feature type="region of interest" description="Disordered" evidence="1">
    <location>
        <begin position="468"/>
        <end position="569"/>
    </location>
</feature>
<dbReference type="EMBL" id="JAPCWZ010000003">
    <property type="protein sequence ID" value="KAK8874492.1"/>
    <property type="molecule type" value="Genomic_DNA"/>
</dbReference>
<reference evidence="4 5" key="1">
    <citation type="journal article" date="2024" name="IMA Fungus">
        <title>Apiospora arundinis, a panoply of carbohydrate-active enzymes and secondary metabolites.</title>
        <authorList>
            <person name="Sorensen T."/>
            <person name="Petersen C."/>
            <person name="Muurmann A.T."/>
            <person name="Christiansen J.V."/>
            <person name="Brundto M.L."/>
            <person name="Overgaard C.K."/>
            <person name="Boysen A.T."/>
            <person name="Wollenberg R.D."/>
            <person name="Larsen T.O."/>
            <person name="Sorensen J.L."/>
            <person name="Nielsen K.L."/>
            <person name="Sondergaard T.E."/>
        </authorList>
    </citation>
    <scope>NUCLEOTIDE SEQUENCE [LARGE SCALE GENOMIC DNA]</scope>
    <source>
        <strain evidence="4 5">AAU 773</strain>
    </source>
</reference>
<feature type="compositionally biased region" description="Polar residues" evidence="1">
    <location>
        <begin position="499"/>
        <end position="516"/>
    </location>
</feature>
<feature type="region of interest" description="Disordered" evidence="1">
    <location>
        <begin position="305"/>
        <end position="331"/>
    </location>
</feature>
<name>A0ABR2JAR8_9PEZI</name>
<protein>
    <submittedName>
        <fullName evidence="4">Uncharacterized protein</fullName>
    </submittedName>
</protein>
<dbReference type="Proteomes" id="UP001390339">
    <property type="component" value="Unassembled WGS sequence"/>
</dbReference>
<comment type="caution">
    <text evidence="4">The sequence shown here is derived from an EMBL/GenBank/DDBJ whole genome shotgun (WGS) entry which is preliminary data.</text>
</comment>
<organism evidence="4 5">
    <name type="scientific">Apiospora arundinis</name>
    <dbReference type="NCBI Taxonomy" id="335852"/>
    <lineage>
        <taxon>Eukaryota</taxon>
        <taxon>Fungi</taxon>
        <taxon>Dikarya</taxon>
        <taxon>Ascomycota</taxon>
        <taxon>Pezizomycotina</taxon>
        <taxon>Sordariomycetes</taxon>
        <taxon>Xylariomycetidae</taxon>
        <taxon>Amphisphaeriales</taxon>
        <taxon>Apiosporaceae</taxon>
        <taxon>Apiospora</taxon>
    </lineage>
</organism>